<evidence type="ECO:0000256" key="5">
    <source>
        <dbReference type="ARBA" id="ARBA00023136"/>
    </source>
</evidence>
<feature type="transmembrane region" description="Helical" evidence="6">
    <location>
        <begin position="179"/>
        <end position="203"/>
    </location>
</feature>
<evidence type="ECO:0000256" key="1">
    <source>
        <dbReference type="ARBA" id="ARBA00004141"/>
    </source>
</evidence>
<dbReference type="Proteomes" id="UP000279968">
    <property type="component" value="Unassembled WGS sequence"/>
</dbReference>
<evidence type="ECO:0000256" key="3">
    <source>
        <dbReference type="ARBA" id="ARBA00022692"/>
    </source>
</evidence>
<keyword evidence="3 6" id="KW-0812">Transmembrane</keyword>
<dbReference type="RefSeq" id="WP_120780707.1">
    <property type="nucleotide sequence ID" value="NZ_JBHLUP010000001.1"/>
</dbReference>
<comment type="caution">
    <text evidence="7">The sequence shown here is derived from an EMBL/GenBank/DDBJ whole genome shotgun (WGS) entry which is preliminary data.</text>
</comment>
<name>A0A3B0A0U9_9ACTN</name>
<feature type="transmembrane region" description="Helical" evidence="6">
    <location>
        <begin position="122"/>
        <end position="141"/>
    </location>
</feature>
<organism evidence="7 8">
    <name type="scientific">Micromonospora costi</name>
    <dbReference type="NCBI Taxonomy" id="1530042"/>
    <lineage>
        <taxon>Bacteria</taxon>
        <taxon>Bacillati</taxon>
        <taxon>Actinomycetota</taxon>
        <taxon>Actinomycetes</taxon>
        <taxon>Micromonosporales</taxon>
        <taxon>Micromonosporaceae</taxon>
        <taxon>Micromonospora</taxon>
    </lineage>
</organism>
<dbReference type="PANTHER" id="PTHR31123:SF1">
    <property type="entry name" value="ACCUMULATION OF DYADS PROTEIN 2-RELATED"/>
    <property type="match status" value="1"/>
</dbReference>
<comment type="similarity">
    <text evidence="2">Belongs to the acetate uptake transporter (AceTr) (TC 2.A.96) family.</text>
</comment>
<keyword evidence="4 6" id="KW-1133">Transmembrane helix</keyword>
<evidence type="ECO:0000256" key="4">
    <source>
        <dbReference type="ARBA" id="ARBA00022989"/>
    </source>
</evidence>
<keyword evidence="8" id="KW-1185">Reference proteome</keyword>
<dbReference type="GO" id="GO:0005886">
    <property type="term" value="C:plasma membrane"/>
    <property type="evidence" value="ECO:0007669"/>
    <property type="project" value="TreeGrafter"/>
</dbReference>
<feature type="transmembrane region" description="Helical" evidence="6">
    <location>
        <begin position="62"/>
        <end position="83"/>
    </location>
</feature>
<evidence type="ECO:0000313" key="7">
    <source>
        <dbReference type="EMBL" id="RKN53964.1"/>
    </source>
</evidence>
<keyword evidence="5 6" id="KW-0472">Membrane</keyword>
<feature type="transmembrane region" description="Helical" evidence="6">
    <location>
        <begin position="95"/>
        <end position="116"/>
    </location>
</feature>
<comment type="subcellular location">
    <subcellularLocation>
        <location evidence="1">Membrane</location>
        <topology evidence="1">Multi-pass membrane protein</topology>
    </subcellularLocation>
</comment>
<dbReference type="AlphaFoldDB" id="A0A3B0A0U9"/>
<evidence type="ECO:0000313" key="8">
    <source>
        <dbReference type="Proteomes" id="UP000279968"/>
    </source>
</evidence>
<dbReference type="InterPro" id="IPR000791">
    <property type="entry name" value="Gpr1/Fun34/SatP-like"/>
</dbReference>
<dbReference type="Pfam" id="PF01184">
    <property type="entry name" value="Gpr1_Fun34_YaaH"/>
    <property type="match status" value="1"/>
</dbReference>
<dbReference type="EMBL" id="RBAN01000003">
    <property type="protein sequence ID" value="RKN53964.1"/>
    <property type="molecule type" value="Genomic_DNA"/>
</dbReference>
<evidence type="ECO:0000256" key="6">
    <source>
        <dbReference type="SAM" id="Phobius"/>
    </source>
</evidence>
<feature type="transmembrane region" description="Helical" evidence="6">
    <location>
        <begin position="148"/>
        <end position="167"/>
    </location>
</feature>
<evidence type="ECO:0000256" key="2">
    <source>
        <dbReference type="ARBA" id="ARBA00005587"/>
    </source>
</evidence>
<proteinExistence type="inferred from homology"/>
<reference evidence="7 8" key="1">
    <citation type="journal article" date="2015" name="Int. J. Syst. Evol. Microbiol.">
        <title>Micromonospora costi sp. nov., isolated from a leaf of Costus speciosus.</title>
        <authorList>
            <person name="Thawai C."/>
        </authorList>
    </citation>
    <scope>NUCLEOTIDE SEQUENCE [LARGE SCALE GENOMIC DNA]</scope>
    <source>
        <strain evidence="7 8">CS1-12</strain>
    </source>
</reference>
<accession>A0A3B0A0U9</accession>
<gene>
    <name evidence="7" type="ORF">D7193_18115</name>
</gene>
<feature type="transmembrane region" description="Helical" evidence="6">
    <location>
        <begin position="28"/>
        <end position="50"/>
    </location>
</feature>
<dbReference type="PANTHER" id="PTHR31123">
    <property type="entry name" value="ACCUMULATION OF DYADS PROTEIN 2-RELATED"/>
    <property type="match status" value="1"/>
</dbReference>
<dbReference type="GO" id="GO:0015123">
    <property type="term" value="F:acetate transmembrane transporter activity"/>
    <property type="evidence" value="ECO:0007669"/>
    <property type="project" value="TreeGrafter"/>
</dbReference>
<sequence length="240" mass="25490">MSRMGHAPSHDGEFEFWRNHAQISLQPVAAPSILGLFGFAAATFVVATNLAGWWGDSNAPNFLFPFAAFTGGLAQFLAGMWAYRARDGIATAMHGIWGAFWLSYGVLFLLVAVGVLTVPTPFVALGYWFLALAAITWSGTLAAFAVNLSLVAVLGTLAAGATCQAIGQLADISGWRTAGAYLFIISAIAGWYTATAMMLEAAYRRVILPMGKRGAPDRPGQEPRQTIQFVSGEPGIKVGQ</sequence>
<dbReference type="InterPro" id="IPR051633">
    <property type="entry name" value="AceTr"/>
</dbReference>
<protein>
    <submittedName>
        <fullName evidence="7">Uncharacterized protein</fullName>
    </submittedName>
</protein>
<dbReference type="OrthoDB" id="9787939at2"/>